<feature type="compositionally biased region" description="Basic and acidic residues" evidence="7">
    <location>
        <begin position="14"/>
        <end position="30"/>
    </location>
</feature>
<evidence type="ECO:0000313" key="9">
    <source>
        <dbReference type="EMBL" id="CAL1577028.1"/>
    </source>
</evidence>
<feature type="compositionally biased region" description="Pro residues" evidence="7">
    <location>
        <begin position="567"/>
        <end position="579"/>
    </location>
</feature>
<evidence type="ECO:0000256" key="7">
    <source>
        <dbReference type="SAM" id="MobiDB-lite"/>
    </source>
</evidence>
<keyword evidence="2" id="KW-0677">Repeat</keyword>
<feature type="region of interest" description="Disordered" evidence="7">
    <location>
        <begin position="1"/>
        <end position="74"/>
    </location>
</feature>
<evidence type="ECO:0000256" key="2">
    <source>
        <dbReference type="ARBA" id="ARBA00022737"/>
    </source>
</evidence>
<dbReference type="GO" id="GO:0008270">
    <property type="term" value="F:zinc ion binding"/>
    <property type="evidence" value="ECO:0007669"/>
    <property type="project" value="UniProtKB-KW"/>
</dbReference>
<dbReference type="InterPro" id="IPR013087">
    <property type="entry name" value="Znf_C2H2_type"/>
</dbReference>
<dbReference type="PROSITE" id="PS00028">
    <property type="entry name" value="ZINC_FINGER_C2H2_1"/>
    <property type="match status" value="1"/>
</dbReference>
<feature type="compositionally biased region" description="Basic and acidic residues" evidence="7">
    <location>
        <begin position="406"/>
        <end position="415"/>
    </location>
</feature>
<dbReference type="Gene3D" id="3.30.160.60">
    <property type="entry name" value="Classic Zinc Finger"/>
    <property type="match status" value="1"/>
</dbReference>
<feature type="domain" description="C2H2-type" evidence="8">
    <location>
        <begin position="722"/>
        <end position="749"/>
    </location>
</feature>
<dbReference type="AlphaFoldDB" id="A0AAV2JLG6"/>
<dbReference type="GO" id="GO:0000981">
    <property type="term" value="F:DNA-binding transcription factor activity, RNA polymerase II-specific"/>
    <property type="evidence" value="ECO:0007669"/>
    <property type="project" value="TreeGrafter"/>
</dbReference>
<accession>A0AAV2JLG6</accession>
<organism evidence="9 10">
    <name type="scientific">Knipowitschia caucasica</name>
    <name type="common">Caucasian dwarf goby</name>
    <name type="synonym">Pomatoschistus caucasicus</name>
    <dbReference type="NCBI Taxonomy" id="637954"/>
    <lineage>
        <taxon>Eukaryota</taxon>
        <taxon>Metazoa</taxon>
        <taxon>Chordata</taxon>
        <taxon>Craniata</taxon>
        <taxon>Vertebrata</taxon>
        <taxon>Euteleostomi</taxon>
        <taxon>Actinopterygii</taxon>
        <taxon>Neopterygii</taxon>
        <taxon>Teleostei</taxon>
        <taxon>Neoteleostei</taxon>
        <taxon>Acanthomorphata</taxon>
        <taxon>Gobiaria</taxon>
        <taxon>Gobiiformes</taxon>
        <taxon>Gobioidei</taxon>
        <taxon>Gobiidae</taxon>
        <taxon>Gobiinae</taxon>
        <taxon>Knipowitschia</taxon>
    </lineage>
</organism>
<evidence type="ECO:0000256" key="4">
    <source>
        <dbReference type="ARBA" id="ARBA00022833"/>
    </source>
</evidence>
<gene>
    <name evidence="9" type="ORF">KC01_LOCUS8418</name>
</gene>
<reference evidence="9 10" key="1">
    <citation type="submission" date="2024-04" db="EMBL/GenBank/DDBJ databases">
        <authorList>
            <person name="Waldvogel A.-M."/>
            <person name="Schoenle A."/>
        </authorList>
    </citation>
    <scope>NUCLEOTIDE SEQUENCE [LARGE SCALE GENOMIC DNA]</scope>
</reference>
<feature type="region of interest" description="Disordered" evidence="7">
    <location>
        <begin position="401"/>
        <end position="453"/>
    </location>
</feature>
<keyword evidence="5" id="KW-0539">Nucleus</keyword>
<name>A0AAV2JLG6_KNICA</name>
<dbReference type="PROSITE" id="PS50157">
    <property type="entry name" value="ZINC_FINGER_C2H2_2"/>
    <property type="match status" value="1"/>
</dbReference>
<feature type="compositionally biased region" description="Basic residues" evidence="7">
    <location>
        <begin position="432"/>
        <end position="453"/>
    </location>
</feature>
<dbReference type="PANTHER" id="PTHR24388">
    <property type="entry name" value="ZINC FINGER PROTEIN"/>
    <property type="match status" value="1"/>
</dbReference>
<keyword evidence="3 6" id="KW-0863">Zinc-finger</keyword>
<feature type="compositionally biased region" description="Polar residues" evidence="7">
    <location>
        <begin position="57"/>
        <end position="73"/>
    </location>
</feature>
<feature type="region of interest" description="Disordered" evidence="7">
    <location>
        <begin position="562"/>
        <end position="585"/>
    </location>
</feature>
<evidence type="ECO:0000256" key="1">
    <source>
        <dbReference type="ARBA" id="ARBA00022723"/>
    </source>
</evidence>
<dbReference type="Proteomes" id="UP001497482">
    <property type="component" value="Chromosome 13"/>
</dbReference>
<keyword evidence="4" id="KW-0862">Zinc</keyword>
<keyword evidence="10" id="KW-1185">Reference proteome</keyword>
<proteinExistence type="predicted"/>
<evidence type="ECO:0000256" key="5">
    <source>
        <dbReference type="ARBA" id="ARBA00023242"/>
    </source>
</evidence>
<keyword evidence="1" id="KW-0479">Metal-binding</keyword>
<evidence type="ECO:0000256" key="6">
    <source>
        <dbReference type="PROSITE-ProRule" id="PRU00042"/>
    </source>
</evidence>
<dbReference type="EMBL" id="OZ035835">
    <property type="protein sequence ID" value="CAL1577028.1"/>
    <property type="molecule type" value="Genomic_DNA"/>
</dbReference>
<evidence type="ECO:0000259" key="8">
    <source>
        <dbReference type="PROSITE" id="PS50157"/>
    </source>
</evidence>
<sequence>MDSVDICAATSTADNDKRRVRKKEDRDWLKRLQLRKASLQPPAMRSADKQGPKKIAGSTTWPSSHKLQSQEAPQRTIPGAHTLRFRCSQCTDNTERAPKDLLKHFDEKHKGCPPVFSCQSCKFTTHEFSYLQVHVLSHKDTFSCCSLCNDDIPRSWAEFSAHLSLVHARNGKYLCEVCEKFSTPNDKEFLEHVLLHSLGLDMKTDQKLSTTACVCQFCGYEASQKVILTNHMKAAHRNLNVFPMNEAKTKPRITRSAVKDLHWLTQDCLSLPGRDFLNTFCHLSDAQTTLEDTQQFLMSAGKQHWSKALKNVLSNVPQDVKLQSKMEFPALPDSSQDVLMVKNKINQNGGSFAIRLKRTTEKQVENTSADSCGVVSDTCLNDCLQMQEGKLRRDTLMAVESTHGAQAEENRENQKRQNGATPKELKAEQRKAIRKAAPKKKRKNMRWKNAKRSTKKDKLKVALALKIVLKKNPKKGKRWVTQASKCSSIIENMKNNKITKQEVQFGGCGTTNMAEKRTEELQDGGRSLGELESVLADGTKAVDLGGWNDVWMEACPLASSVITPQTETPPPSSPPPPPAADFIRPAESPVAPVPFHCWSPVPKSLERTLNLVAINAKQPVKRPAGEQPVVVLNHPDADIPAVTEIMRVVSKHKGEVRKVLLSKRTLNALSDRDVVTADSNAASKGSVRERFLLKLKLRRLSKRKFEVVEADAAPEKQENGEFSCWFCGRAFGDKEAWVVHRQRHLMEWGKL</sequence>
<evidence type="ECO:0000256" key="3">
    <source>
        <dbReference type="ARBA" id="ARBA00022771"/>
    </source>
</evidence>
<evidence type="ECO:0000313" key="10">
    <source>
        <dbReference type="Proteomes" id="UP001497482"/>
    </source>
</evidence>
<dbReference type="SMART" id="SM00355">
    <property type="entry name" value="ZnF_C2H2"/>
    <property type="match status" value="6"/>
</dbReference>
<dbReference type="PANTHER" id="PTHR24388:SF104">
    <property type="entry name" value="AT-RICH BINDING PROTEIN-RELATED"/>
    <property type="match status" value="1"/>
</dbReference>
<dbReference type="GO" id="GO:0000978">
    <property type="term" value="F:RNA polymerase II cis-regulatory region sequence-specific DNA binding"/>
    <property type="evidence" value="ECO:0007669"/>
    <property type="project" value="TreeGrafter"/>
</dbReference>
<dbReference type="InterPro" id="IPR050527">
    <property type="entry name" value="Snail/Krueppel_Znf"/>
</dbReference>
<protein>
    <recommendedName>
        <fullName evidence="8">C2H2-type domain-containing protein</fullName>
    </recommendedName>
</protein>